<dbReference type="Pfam" id="PF13193">
    <property type="entry name" value="AMP-binding_C"/>
    <property type="match status" value="1"/>
</dbReference>
<proteinExistence type="inferred from homology"/>
<dbReference type="InterPro" id="IPR020845">
    <property type="entry name" value="AMP-binding_CS"/>
</dbReference>
<dbReference type="Proteomes" id="UP000059425">
    <property type="component" value="Chromosome"/>
</dbReference>
<reference evidence="6" key="1">
    <citation type="submission" date="2015-09" db="EMBL/GenBank/DDBJ databases">
        <title>Whole genome sequence of Pseudomonas fluorescens FW300-N2C3.</title>
        <authorList>
            <person name="Ray J."/>
            <person name="Melnyk R."/>
            <person name="Deutschbauer A."/>
        </authorList>
    </citation>
    <scope>NUCLEOTIDE SEQUENCE [LARGE SCALE GENOMIC DNA]</scope>
    <source>
        <strain evidence="6">FW300-N2C3</strain>
    </source>
</reference>
<comment type="similarity">
    <text evidence="1">Belongs to the ATP-dependent AMP-binding enzyme family.</text>
</comment>
<name>A0A0N9WT19_PSEFL</name>
<evidence type="ECO:0000256" key="1">
    <source>
        <dbReference type="ARBA" id="ARBA00006432"/>
    </source>
</evidence>
<dbReference type="PANTHER" id="PTHR24096">
    <property type="entry name" value="LONG-CHAIN-FATTY-ACID--COA LIGASE"/>
    <property type="match status" value="1"/>
</dbReference>
<dbReference type="AlphaFoldDB" id="A0A0N9WT19"/>
<feature type="domain" description="AMP-dependent synthetase/ligase" evidence="3">
    <location>
        <begin position="12"/>
        <end position="312"/>
    </location>
</feature>
<organism evidence="5 6">
    <name type="scientific">Pseudomonas fluorescens</name>
    <dbReference type="NCBI Taxonomy" id="294"/>
    <lineage>
        <taxon>Bacteria</taxon>
        <taxon>Pseudomonadati</taxon>
        <taxon>Pseudomonadota</taxon>
        <taxon>Gammaproteobacteria</taxon>
        <taxon>Pseudomonadales</taxon>
        <taxon>Pseudomonadaceae</taxon>
        <taxon>Pseudomonas</taxon>
    </lineage>
</organism>
<dbReference type="PANTHER" id="PTHR24096:SF149">
    <property type="entry name" value="AMP-BINDING DOMAIN-CONTAINING PROTEIN-RELATED"/>
    <property type="match status" value="1"/>
</dbReference>
<sequence>MSRDALLATLAEPGQRVALLHGEQQCTYSDLHAKVQQCLAWLVDHGVKPGDAVILNSDYSVSGVAALLALYLNRNIVAPLVDLSERSLQTLQGAARCQHRIEIVDDAWVHHSLAQPVADESPEYYSALREKGRSGLVLLSSGSTGAPKAILHDLDDLIDTKLGKERKKPLSILMFLLFDHIGGLNSLLNTLAVGGCAVMPVDRAPESICALVARHGVKVLPVSPTFLNLILMGRHHEQHDLSSVRLITYGTESMQQSLLKRVQQAFPKAKMLQTFGTSETGISATVSQSSASTFFKLADANTQYRIVDGELQLKTRSQFVGYLNQDTDNVTEDGWFRTGDLVEQNEEGYLRIQGRQKELINVGGLKVLPTEIEDVMLRSSLIDDCVVYGVPNAITGQAVHMDVMAAGVESKKALKQHVLEHLGSCLEAYKLPVKVNKVDEIAFSNRFKKTRAVLS</sequence>
<gene>
    <name evidence="5" type="ORF">AO356_16335</name>
</gene>
<evidence type="ECO:0000313" key="6">
    <source>
        <dbReference type="Proteomes" id="UP000059425"/>
    </source>
</evidence>
<dbReference type="Gene3D" id="3.30.300.30">
    <property type="match status" value="1"/>
</dbReference>
<dbReference type="EMBL" id="CP012831">
    <property type="protein sequence ID" value="ALI08317.1"/>
    <property type="molecule type" value="Genomic_DNA"/>
</dbReference>
<protein>
    <recommendedName>
        <fullName evidence="7">Long-chain fatty acid--CoA ligase</fullName>
    </recommendedName>
</protein>
<evidence type="ECO:0000259" key="4">
    <source>
        <dbReference type="Pfam" id="PF13193"/>
    </source>
</evidence>
<evidence type="ECO:0000313" key="5">
    <source>
        <dbReference type="EMBL" id="ALI08317.1"/>
    </source>
</evidence>
<dbReference type="CDD" id="cd04433">
    <property type="entry name" value="AFD_class_I"/>
    <property type="match status" value="1"/>
</dbReference>
<evidence type="ECO:0008006" key="7">
    <source>
        <dbReference type="Google" id="ProtNLM"/>
    </source>
</evidence>
<feature type="domain" description="AMP-binding enzyme C-terminal" evidence="4">
    <location>
        <begin position="371"/>
        <end position="441"/>
    </location>
</feature>
<dbReference type="OrthoDB" id="7055148at2"/>
<dbReference type="InterPro" id="IPR042099">
    <property type="entry name" value="ANL_N_sf"/>
</dbReference>
<dbReference type="GO" id="GO:0016405">
    <property type="term" value="F:CoA-ligase activity"/>
    <property type="evidence" value="ECO:0007669"/>
    <property type="project" value="TreeGrafter"/>
</dbReference>
<accession>A0A0N9WT19</accession>
<evidence type="ECO:0000259" key="3">
    <source>
        <dbReference type="Pfam" id="PF00501"/>
    </source>
</evidence>
<dbReference type="InterPro" id="IPR025110">
    <property type="entry name" value="AMP-bd_C"/>
</dbReference>
<evidence type="ECO:0000256" key="2">
    <source>
        <dbReference type="ARBA" id="ARBA00022598"/>
    </source>
</evidence>
<dbReference type="Pfam" id="PF00501">
    <property type="entry name" value="AMP-binding"/>
    <property type="match status" value="1"/>
</dbReference>
<dbReference type="PROSITE" id="PS00455">
    <property type="entry name" value="AMP_BINDING"/>
    <property type="match status" value="1"/>
</dbReference>
<dbReference type="InterPro" id="IPR045851">
    <property type="entry name" value="AMP-bd_C_sf"/>
</dbReference>
<dbReference type="InterPro" id="IPR000873">
    <property type="entry name" value="AMP-dep_synth/lig_dom"/>
</dbReference>
<reference evidence="5 6" key="2">
    <citation type="journal article" date="2018" name="Nature">
        <title>Mutant phenotypes for thousands of bacterial genes of unknown function.</title>
        <authorList>
            <person name="Price M.N."/>
            <person name="Wetmore K.M."/>
            <person name="Waters R.J."/>
            <person name="Callaghan M."/>
            <person name="Ray J."/>
            <person name="Liu H."/>
            <person name="Kuehl J.V."/>
            <person name="Melnyk R.A."/>
            <person name="Lamson J.S."/>
            <person name="Suh Y."/>
            <person name="Carlson H.K."/>
            <person name="Esquivel Z."/>
            <person name="Sadeeshkumar H."/>
            <person name="Chakraborty R."/>
            <person name="Zane G.M."/>
            <person name="Rubin B.E."/>
            <person name="Wall J.D."/>
            <person name="Visel A."/>
            <person name="Bristow J."/>
            <person name="Blow M.J."/>
            <person name="Arkin A.P."/>
            <person name="Deutschbauer A.M."/>
        </authorList>
    </citation>
    <scope>NUCLEOTIDE SEQUENCE [LARGE SCALE GENOMIC DNA]</scope>
    <source>
        <strain evidence="5 6">FW300-N2C3</strain>
    </source>
</reference>
<dbReference type="Gene3D" id="3.40.50.12780">
    <property type="entry name" value="N-terminal domain of ligase-like"/>
    <property type="match status" value="1"/>
</dbReference>
<dbReference type="SUPFAM" id="SSF56801">
    <property type="entry name" value="Acetyl-CoA synthetase-like"/>
    <property type="match status" value="1"/>
</dbReference>
<keyword evidence="2" id="KW-0436">Ligase</keyword>
<dbReference type="RefSeq" id="WP_060740626.1">
    <property type="nucleotide sequence ID" value="NZ_CP012831.1"/>
</dbReference>